<dbReference type="PANTHER" id="PTHR10587">
    <property type="entry name" value="GLYCOSYL TRANSFERASE-RELATED"/>
    <property type="match status" value="1"/>
</dbReference>
<dbReference type="SUPFAM" id="SSF88713">
    <property type="entry name" value="Glycoside hydrolase/deacetylase"/>
    <property type="match status" value="1"/>
</dbReference>
<reference evidence="3" key="1">
    <citation type="submission" date="2009-04" db="EMBL/GenBank/DDBJ databases">
        <title>Clostridium cellulovorans cellulosomal and noncellulosomal genes.</title>
        <authorList>
            <person name="Tamaru Y."/>
        </authorList>
    </citation>
    <scope>NUCLEOTIDE SEQUENCE</scope>
</reference>
<proteinExistence type="predicted"/>
<dbReference type="OMA" id="VLFHNNA"/>
<evidence type="ECO:0000256" key="1">
    <source>
        <dbReference type="SAM" id="Phobius"/>
    </source>
</evidence>
<evidence type="ECO:0000313" key="3">
    <source>
        <dbReference type="EMBL" id="BAV13104.1"/>
    </source>
</evidence>
<dbReference type="InterPro" id="IPR050248">
    <property type="entry name" value="Polysacc_deacetylase_ArnD"/>
</dbReference>
<dbReference type="GO" id="GO:0005975">
    <property type="term" value="P:carbohydrate metabolic process"/>
    <property type="evidence" value="ECO:0007669"/>
    <property type="project" value="InterPro"/>
</dbReference>
<sequence>MKVIIIRKKRVITVFAIITALILIIFSTMYILSGSVLKVSNSKKKLPIYSVDRNDKKIALTFDSTWGEENTKQILDILDKYEIKATFFLIGKWIDEFNDDAKEIYLRGHEIGNHSNKHKDFVNLTRETLISEIADCDAKIASITGEKPKLLRVPNGSYNDFALSVIEDTHHYCIQWDVDSLDWKNLGSDKAFKKVVSKTKSGSIILFHNGAKDTPVALENSIIEMKKEGYEFVTISQLIYKNNYKISDEGKQISIK</sequence>
<dbReference type="GO" id="GO:0016810">
    <property type="term" value="F:hydrolase activity, acting on carbon-nitrogen (but not peptide) bonds"/>
    <property type="evidence" value="ECO:0007669"/>
    <property type="project" value="InterPro"/>
</dbReference>
<organism evidence="3">
    <name type="scientific">Clostridium cellulovorans</name>
    <dbReference type="NCBI Taxonomy" id="1493"/>
    <lineage>
        <taxon>Bacteria</taxon>
        <taxon>Bacillati</taxon>
        <taxon>Bacillota</taxon>
        <taxon>Clostridia</taxon>
        <taxon>Eubacteriales</taxon>
        <taxon>Clostridiaceae</taxon>
        <taxon>Clostridium</taxon>
    </lineage>
</organism>
<keyword evidence="1" id="KW-1133">Transmembrane helix</keyword>
<dbReference type="PANTHER" id="PTHR10587:SF128">
    <property type="entry name" value="POLYSACCHARIDE DEACETYLASE PDAB-RELATED"/>
    <property type="match status" value="1"/>
</dbReference>
<feature type="domain" description="NodB homology" evidence="2">
    <location>
        <begin position="56"/>
        <end position="233"/>
    </location>
</feature>
<dbReference type="InterPro" id="IPR011330">
    <property type="entry name" value="Glyco_hydro/deAcase_b/a-brl"/>
</dbReference>
<dbReference type="AlphaFoldDB" id="A0A173MZU7"/>
<dbReference type="EMBL" id="AB499205">
    <property type="protein sequence ID" value="BAV13104.1"/>
    <property type="molecule type" value="Genomic_DNA"/>
</dbReference>
<feature type="transmembrane region" description="Helical" evidence="1">
    <location>
        <begin position="12"/>
        <end position="32"/>
    </location>
</feature>
<evidence type="ECO:0000259" key="2">
    <source>
        <dbReference type="PROSITE" id="PS51677"/>
    </source>
</evidence>
<protein>
    <submittedName>
        <fullName evidence="3">Polysaccharide deacetylase</fullName>
    </submittedName>
</protein>
<dbReference type="Pfam" id="PF01522">
    <property type="entry name" value="Polysacc_deac_1"/>
    <property type="match status" value="1"/>
</dbReference>
<dbReference type="CDD" id="cd10917">
    <property type="entry name" value="CE4_NodB_like_6s_7s"/>
    <property type="match status" value="1"/>
</dbReference>
<dbReference type="GO" id="GO:0016020">
    <property type="term" value="C:membrane"/>
    <property type="evidence" value="ECO:0007669"/>
    <property type="project" value="TreeGrafter"/>
</dbReference>
<dbReference type="InterPro" id="IPR002509">
    <property type="entry name" value="NODB_dom"/>
</dbReference>
<dbReference type="PROSITE" id="PS51677">
    <property type="entry name" value="NODB"/>
    <property type="match status" value="1"/>
</dbReference>
<gene>
    <name evidence="3" type="primary">PdeF</name>
</gene>
<keyword evidence="1" id="KW-0472">Membrane</keyword>
<name>A0A173MZU7_CLOCL</name>
<keyword evidence="1" id="KW-0812">Transmembrane</keyword>
<accession>A0A173MZU7</accession>
<dbReference type="Gene3D" id="3.20.20.370">
    <property type="entry name" value="Glycoside hydrolase/deacetylase"/>
    <property type="match status" value="1"/>
</dbReference>